<protein>
    <submittedName>
        <fullName evidence="1">Uncharacterized protein</fullName>
    </submittedName>
</protein>
<evidence type="ECO:0000313" key="2">
    <source>
        <dbReference type="Proteomes" id="UP000433382"/>
    </source>
</evidence>
<evidence type="ECO:0000313" key="1">
    <source>
        <dbReference type="EMBL" id="KAB3567518.1"/>
    </source>
</evidence>
<dbReference type="EMBL" id="WCZM01000023">
    <property type="protein sequence ID" value="KAB3567518.1"/>
    <property type="molecule type" value="Genomic_DNA"/>
</dbReference>
<comment type="caution">
    <text evidence="1">The sequence shown here is derived from an EMBL/GenBank/DDBJ whole genome shotgun (WGS) entry which is preliminary data.</text>
</comment>
<dbReference type="AlphaFoldDB" id="A0A7J5FDI4"/>
<gene>
    <name evidence="1" type="ORF">GAY01_15575</name>
</gene>
<name>A0A7J5FDI4_PHOVU</name>
<proteinExistence type="predicted"/>
<dbReference type="Proteomes" id="UP000433382">
    <property type="component" value="Unassembled WGS sequence"/>
</dbReference>
<accession>A0A7J5FDI4</accession>
<reference evidence="1 2" key="1">
    <citation type="journal article" date="2019" name="Nat. Med.">
        <title>A library of human gut bacterial isolates paired with longitudinal multiomics data enables mechanistic microbiome research.</title>
        <authorList>
            <person name="Poyet M."/>
            <person name="Groussin M."/>
            <person name="Gibbons S.M."/>
            <person name="Avila-Pacheco J."/>
            <person name="Jiang X."/>
            <person name="Kearney S.M."/>
            <person name="Perrotta A.R."/>
            <person name="Berdy B."/>
            <person name="Zhao S."/>
            <person name="Lieberman T.D."/>
            <person name="Swanson P.K."/>
            <person name="Smith M."/>
            <person name="Roesemann S."/>
            <person name="Alexander J.E."/>
            <person name="Rich S.A."/>
            <person name="Livny J."/>
            <person name="Vlamakis H."/>
            <person name="Clish C."/>
            <person name="Bullock K."/>
            <person name="Deik A."/>
            <person name="Scott J."/>
            <person name="Pierce K.A."/>
            <person name="Xavier R.J."/>
            <person name="Alm E.J."/>
        </authorList>
    </citation>
    <scope>NUCLEOTIDE SEQUENCE [LARGE SCALE GENOMIC DNA]</scope>
    <source>
        <strain evidence="1 2">BIOML-A73</strain>
    </source>
</reference>
<organism evidence="1 2">
    <name type="scientific">Phocaeicola vulgatus</name>
    <name type="common">Bacteroides vulgatus</name>
    <dbReference type="NCBI Taxonomy" id="821"/>
    <lineage>
        <taxon>Bacteria</taxon>
        <taxon>Pseudomonadati</taxon>
        <taxon>Bacteroidota</taxon>
        <taxon>Bacteroidia</taxon>
        <taxon>Bacteroidales</taxon>
        <taxon>Bacteroidaceae</taxon>
        <taxon>Phocaeicola</taxon>
    </lineage>
</organism>
<sequence length="233" mass="25344">MSDLNLENIVGFKAVDKNGNERQVTVDEMTELVSARIVSAASEISTFAAAAAAGTDEFEDQLPQSDTFSWLRTLDGSKNPTLTSSSAAAKVLGGLLPVVSIKNNGVYPMGTQIIDNSNGSFFAMKIIINRSSENGWLCIDVTTMGDTFFSKAVLYVGKNIVRHVVYAEKGGNPNRACYYDINNNTITIIYKPGDYGSFTRLNVTSLYDRSDTIAAEFISKMPDLNGFTKIETN</sequence>